<evidence type="ECO:0000313" key="1">
    <source>
        <dbReference type="EMBL" id="RVX72383.1"/>
    </source>
</evidence>
<dbReference type="SUPFAM" id="SSF50475">
    <property type="entry name" value="FMN-binding split barrel"/>
    <property type="match status" value="1"/>
</dbReference>
<evidence type="ECO:0000313" key="2">
    <source>
        <dbReference type="Proteomes" id="UP000288859"/>
    </source>
</evidence>
<dbReference type="PIRSF" id="PIRSF010372">
    <property type="entry name" value="PaiB"/>
    <property type="match status" value="1"/>
</dbReference>
<gene>
    <name evidence="1" type="ORF">B0A52_03571</name>
</gene>
<name>A0A438N9S8_EXOME</name>
<dbReference type="OrthoDB" id="2101473at2759"/>
<sequence length="257" mass="28514">MYLRAPHAESHIPSLRQFIQENPLGLVISALPSPNFPTIQCTHIPWVLDVKDETSETELGILRGHLARANPHSKALIEAVLAQSTSNGKLTEEITIMFNGPVHHYVTPKFYTETKPFSGKVVPTWNYSAVQAYGKAKILFDSKADETVEFLQQQISDLSNNAETNIMGYTGGDKQKPWVISDAPESYVNILRKSIIGIEIEITGLQGKYKMSQEMSKGDREGVIKGFNELGTELGTMVARTVEERGALKDQRKAVEA</sequence>
<dbReference type="Proteomes" id="UP000288859">
    <property type="component" value="Unassembled WGS sequence"/>
</dbReference>
<organism evidence="1 2">
    <name type="scientific">Exophiala mesophila</name>
    <name type="common">Black yeast-like fungus</name>
    <dbReference type="NCBI Taxonomy" id="212818"/>
    <lineage>
        <taxon>Eukaryota</taxon>
        <taxon>Fungi</taxon>
        <taxon>Dikarya</taxon>
        <taxon>Ascomycota</taxon>
        <taxon>Pezizomycotina</taxon>
        <taxon>Eurotiomycetes</taxon>
        <taxon>Chaetothyriomycetidae</taxon>
        <taxon>Chaetothyriales</taxon>
        <taxon>Herpotrichiellaceae</taxon>
        <taxon>Exophiala</taxon>
    </lineage>
</organism>
<reference evidence="1 2" key="1">
    <citation type="submission" date="2017-03" db="EMBL/GenBank/DDBJ databases">
        <title>Genomes of endolithic fungi from Antarctica.</title>
        <authorList>
            <person name="Coleine C."/>
            <person name="Masonjones S."/>
            <person name="Stajich J.E."/>
        </authorList>
    </citation>
    <scope>NUCLEOTIDE SEQUENCE [LARGE SCALE GENOMIC DNA]</scope>
    <source>
        <strain evidence="1 2">CCFEE 6314</strain>
    </source>
</reference>
<dbReference type="Pfam" id="PF04299">
    <property type="entry name" value="FMN_bind_2"/>
    <property type="match status" value="1"/>
</dbReference>
<dbReference type="InterPro" id="IPR007396">
    <property type="entry name" value="TR_PAI2-type"/>
</dbReference>
<dbReference type="VEuPathDB" id="FungiDB:PV10_07474"/>
<comment type="caution">
    <text evidence="1">The sequence shown here is derived from an EMBL/GenBank/DDBJ whole genome shotgun (WGS) entry which is preliminary data.</text>
</comment>
<dbReference type="Gene3D" id="2.30.110.10">
    <property type="entry name" value="Electron Transport, Fmn-binding Protein, Chain A"/>
    <property type="match status" value="1"/>
</dbReference>
<dbReference type="InterPro" id="IPR012349">
    <property type="entry name" value="Split_barrel_FMN-bd"/>
</dbReference>
<dbReference type="AlphaFoldDB" id="A0A438N9S8"/>
<protein>
    <recommendedName>
        <fullName evidence="3">Transcriptional regulator</fullName>
    </recommendedName>
</protein>
<proteinExistence type="predicted"/>
<dbReference type="EMBL" id="NAJM01000012">
    <property type="protein sequence ID" value="RVX72383.1"/>
    <property type="molecule type" value="Genomic_DNA"/>
</dbReference>
<dbReference type="PANTHER" id="PTHR35802:SF1">
    <property type="entry name" value="PROTEASE SYNTHASE AND SPORULATION PROTEIN PAI 2"/>
    <property type="match status" value="1"/>
</dbReference>
<evidence type="ECO:0008006" key="3">
    <source>
        <dbReference type="Google" id="ProtNLM"/>
    </source>
</evidence>
<dbReference type="PANTHER" id="PTHR35802">
    <property type="entry name" value="PROTEASE SYNTHASE AND SPORULATION PROTEIN PAI 2"/>
    <property type="match status" value="1"/>
</dbReference>
<accession>A0A438N9S8</accession>